<name>A0A1W6SLG5_9PROT</name>
<dbReference type="GO" id="GO:0016757">
    <property type="term" value="F:glycosyltransferase activity"/>
    <property type="evidence" value="ECO:0007669"/>
    <property type="project" value="UniProtKB-KW"/>
</dbReference>
<evidence type="ECO:0000256" key="1">
    <source>
        <dbReference type="ARBA" id="ARBA00006739"/>
    </source>
</evidence>
<dbReference type="EMBL" id="CP021106">
    <property type="protein sequence ID" value="ARO86637.1"/>
    <property type="molecule type" value="Genomic_DNA"/>
</dbReference>
<keyword evidence="2" id="KW-0328">Glycosyltransferase</keyword>
<dbReference type="SUPFAM" id="SSF53448">
    <property type="entry name" value="Nucleotide-diphospho-sugar transferases"/>
    <property type="match status" value="1"/>
</dbReference>
<dbReference type="InterPro" id="IPR050834">
    <property type="entry name" value="Glycosyltransf_2"/>
</dbReference>
<keyword evidence="6" id="KW-1185">Reference proteome</keyword>
<keyword evidence="3" id="KW-0808">Transferase</keyword>
<dbReference type="AlphaFoldDB" id="A0A1W6SLG5"/>
<evidence type="ECO:0000256" key="3">
    <source>
        <dbReference type="ARBA" id="ARBA00022679"/>
    </source>
</evidence>
<feature type="domain" description="Glycosyltransferase 2-like" evidence="4">
    <location>
        <begin position="29"/>
        <end position="195"/>
    </location>
</feature>
<dbReference type="Pfam" id="PF00535">
    <property type="entry name" value="Glycos_transf_2"/>
    <property type="match status" value="1"/>
</dbReference>
<proteinExistence type="inferred from homology"/>
<dbReference type="Proteomes" id="UP000012179">
    <property type="component" value="Chromosome"/>
</dbReference>
<dbReference type="InterPro" id="IPR001173">
    <property type="entry name" value="Glyco_trans_2-like"/>
</dbReference>
<dbReference type="InterPro" id="IPR029044">
    <property type="entry name" value="Nucleotide-diphossugar_trans"/>
</dbReference>
<gene>
    <name evidence="5" type="ORF">EBAPG3_001930</name>
</gene>
<dbReference type="eggNOG" id="COG1216">
    <property type="taxonomic scope" value="Bacteria"/>
</dbReference>
<evidence type="ECO:0000313" key="5">
    <source>
        <dbReference type="EMBL" id="ARO86637.1"/>
    </source>
</evidence>
<dbReference type="PANTHER" id="PTHR43685">
    <property type="entry name" value="GLYCOSYLTRANSFERASE"/>
    <property type="match status" value="1"/>
</dbReference>
<accession>A0A1W6SLG5</accession>
<dbReference type="PANTHER" id="PTHR43685:SF5">
    <property type="entry name" value="GLYCOSYLTRANSFERASE EPSE-RELATED"/>
    <property type="match status" value="1"/>
</dbReference>
<organism evidence="5 6">
    <name type="scientific">Nitrosospira lacus</name>
    <dbReference type="NCBI Taxonomy" id="1288494"/>
    <lineage>
        <taxon>Bacteria</taxon>
        <taxon>Pseudomonadati</taxon>
        <taxon>Pseudomonadota</taxon>
        <taxon>Betaproteobacteria</taxon>
        <taxon>Nitrosomonadales</taxon>
        <taxon>Nitrosomonadaceae</taxon>
        <taxon>Nitrosospira</taxon>
    </lineage>
</organism>
<reference evidence="5 6" key="1">
    <citation type="journal article" date="2015" name="Int. J. Syst. Evol. Microbiol.">
        <title>Nitrosospira lacus sp. nov., a psychrotolerant, ammonia-oxidizing bacterium from sandy lake sediment.</title>
        <authorList>
            <person name="Urakawa H."/>
            <person name="Garcia J.C."/>
            <person name="Nielsen J.L."/>
            <person name="Le V.Q."/>
            <person name="Kozlowski J.A."/>
            <person name="Stein L.Y."/>
            <person name="Lim C.K."/>
            <person name="Pommerening-Roser A."/>
            <person name="Martens-Habbena W."/>
            <person name="Stahl D.A."/>
            <person name="Klotz M.G."/>
        </authorList>
    </citation>
    <scope>NUCLEOTIDE SEQUENCE [LARGE SCALE GENOMIC DNA]</scope>
    <source>
        <strain evidence="5 6">APG3</strain>
    </source>
</reference>
<sequence>MPGDAWNIRGARKPAVIRQKRSVMSHKVSVVVKSYNHAPYVHQTIQSVLDQSFQDFEIVVTDDGSTDGTPEIVRQFRDERIKLEVLPRNNGISIAMNSVLARASGEYIAILNSDDYALPGRLEKQVNFLESRPDISALFGLPLAVDEDGNKNKPFNDFQRPLSFRDFNRATWLNSFFFRGNCLCAPTAMIRRSVYADVGSYDPRLTNLQDFDMWIRILKSGHNMFLLPDQFTAFRIRNGNKNMSAPRPDSLLRDMFELAQILKQYCSMEPRLIFEVFAGEVARAGIDTSIRPEFLVADMALSVGSPAYDLFALQLLFDKGETVDDFHRLSNLAGSLDIFGALALRDCKAKLSKKAGWFAFR</sequence>
<protein>
    <recommendedName>
        <fullName evidence="4">Glycosyltransferase 2-like domain-containing protein</fullName>
    </recommendedName>
</protein>
<dbReference type="KEGG" id="nlc:EBAPG3_001930"/>
<comment type="similarity">
    <text evidence="1">Belongs to the glycosyltransferase 2 family.</text>
</comment>
<dbReference type="OrthoDB" id="9802649at2"/>
<evidence type="ECO:0000313" key="6">
    <source>
        <dbReference type="Proteomes" id="UP000012179"/>
    </source>
</evidence>
<dbReference type="Gene3D" id="3.90.550.10">
    <property type="entry name" value="Spore Coat Polysaccharide Biosynthesis Protein SpsA, Chain A"/>
    <property type="match status" value="1"/>
</dbReference>
<evidence type="ECO:0000259" key="4">
    <source>
        <dbReference type="Pfam" id="PF00535"/>
    </source>
</evidence>
<evidence type="ECO:0000256" key="2">
    <source>
        <dbReference type="ARBA" id="ARBA00022676"/>
    </source>
</evidence>